<dbReference type="AlphaFoldDB" id="A0A6A5SGH9"/>
<dbReference type="Proteomes" id="UP000800038">
    <property type="component" value="Unassembled WGS sequence"/>
</dbReference>
<protein>
    <submittedName>
        <fullName evidence="1">Uncharacterized protein</fullName>
    </submittedName>
</protein>
<sequence length="203" mass="22690">MAASLEAKSLLPCTEVIERVEFDISSIYRRASEGFLSHPVLPGMASNQPVAYGYSHNLLIKDATNEHIEMNQNLEALISSEPSRYWAPTIFTSSAPQLLLSFPHVGRQSDAFHGFENLPTELQTRIVRVALPKDSKTDREVRLFCDQDNSARYLLRGFNLMCPHAETTSLIGVISSTPNHGLTRQQRRKRAFGRIGTCPSSET</sequence>
<evidence type="ECO:0000313" key="2">
    <source>
        <dbReference type="Proteomes" id="UP000800038"/>
    </source>
</evidence>
<keyword evidence="2" id="KW-1185">Reference proteome</keyword>
<proteinExistence type="predicted"/>
<accession>A0A6A5SGH9</accession>
<dbReference type="EMBL" id="ML976184">
    <property type="protein sequence ID" value="KAF1936507.1"/>
    <property type="molecule type" value="Genomic_DNA"/>
</dbReference>
<gene>
    <name evidence="1" type="ORF">EJ02DRAFT_515775</name>
</gene>
<evidence type="ECO:0000313" key="1">
    <source>
        <dbReference type="EMBL" id="KAF1936507.1"/>
    </source>
</evidence>
<reference evidence="1" key="1">
    <citation type="journal article" date="2020" name="Stud. Mycol.">
        <title>101 Dothideomycetes genomes: a test case for predicting lifestyles and emergence of pathogens.</title>
        <authorList>
            <person name="Haridas S."/>
            <person name="Albert R."/>
            <person name="Binder M."/>
            <person name="Bloem J."/>
            <person name="Labutti K."/>
            <person name="Salamov A."/>
            <person name="Andreopoulos B."/>
            <person name="Baker S."/>
            <person name="Barry K."/>
            <person name="Bills G."/>
            <person name="Bluhm B."/>
            <person name="Cannon C."/>
            <person name="Castanera R."/>
            <person name="Culley D."/>
            <person name="Daum C."/>
            <person name="Ezra D."/>
            <person name="Gonzalez J."/>
            <person name="Henrissat B."/>
            <person name="Kuo A."/>
            <person name="Liang C."/>
            <person name="Lipzen A."/>
            <person name="Lutzoni F."/>
            <person name="Magnuson J."/>
            <person name="Mondo S."/>
            <person name="Nolan M."/>
            <person name="Ohm R."/>
            <person name="Pangilinan J."/>
            <person name="Park H.-J."/>
            <person name="Ramirez L."/>
            <person name="Alfaro M."/>
            <person name="Sun H."/>
            <person name="Tritt A."/>
            <person name="Yoshinaga Y."/>
            <person name="Zwiers L.-H."/>
            <person name="Turgeon B."/>
            <person name="Goodwin S."/>
            <person name="Spatafora J."/>
            <person name="Crous P."/>
            <person name="Grigoriev I."/>
        </authorList>
    </citation>
    <scope>NUCLEOTIDE SEQUENCE</scope>
    <source>
        <strain evidence="1">CBS 161.51</strain>
    </source>
</reference>
<name>A0A6A5SGH9_9PLEO</name>
<organism evidence="1 2">
    <name type="scientific">Clathrospora elynae</name>
    <dbReference type="NCBI Taxonomy" id="706981"/>
    <lineage>
        <taxon>Eukaryota</taxon>
        <taxon>Fungi</taxon>
        <taxon>Dikarya</taxon>
        <taxon>Ascomycota</taxon>
        <taxon>Pezizomycotina</taxon>
        <taxon>Dothideomycetes</taxon>
        <taxon>Pleosporomycetidae</taxon>
        <taxon>Pleosporales</taxon>
        <taxon>Diademaceae</taxon>
        <taxon>Clathrospora</taxon>
    </lineage>
</organism>